<organism evidence="3 4">
    <name type="scientific">Cyphellophora europaea (strain CBS 101466)</name>
    <name type="common">Phialophora europaea</name>
    <dbReference type="NCBI Taxonomy" id="1220924"/>
    <lineage>
        <taxon>Eukaryota</taxon>
        <taxon>Fungi</taxon>
        <taxon>Dikarya</taxon>
        <taxon>Ascomycota</taxon>
        <taxon>Pezizomycotina</taxon>
        <taxon>Eurotiomycetes</taxon>
        <taxon>Chaetothyriomycetidae</taxon>
        <taxon>Chaetothyriales</taxon>
        <taxon>Cyphellophoraceae</taxon>
        <taxon>Cyphellophora</taxon>
    </lineage>
</organism>
<dbReference type="Proteomes" id="UP000030752">
    <property type="component" value="Unassembled WGS sequence"/>
</dbReference>
<gene>
    <name evidence="3" type="ORF">HMPREF1541_01351</name>
</gene>
<dbReference type="VEuPathDB" id="FungiDB:HMPREF1541_01351"/>
<protein>
    <recommendedName>
        <fullName evidence="2">DUF7923 domain-containing protein</fullName>
    </recommendedName>
</protein>
<evidence type="ECO:0000256" key="1">
    <source>
        <dbReference type="SAM" id="Coils"/>
    </source>
</evidence>
<evidence type="ECO:0000313" key="4">
    <source>
        <dbReference type="Proteomes" id="UP000030752"/>
    </source>
</evidence>
<dbReference type="STRING" id="1220924.W2SEU8"/>
<keyword evidence="1" id="KW-0175">Coiled coil</keyword>
<dbReference type="OrthoDB" id="2270193at2759"/>
<dbReference type="EMBL" id="KB822711">
    <property type="protein sequence ID" value="ETN47160.1"/>
    <property type="molecule type" value="Genomic_DNA"/>
</dbReference>
<dbReference type="PANTHER" id="PTHR37543">
    <property type="entry name" value="CCCH ZINC FINGER DNA BINDING PROTEIN (AFU_ORTHOLOGUE AFUA_5G12760)"/>
    <property type="match status" value="1"/>
</dbReference>
<reference evidence="3 4" key="1">
    <citation type="submission" date="2013-03" db="EMBL/GenBank/DDBJ databases">
        <title>The Genome Sequence of Phialophora europaea CBS 101466.</title>
        <authorList>
            <consortium name="The Broad Institute Genomics Platform"/>
            <person name="Cuomo C."/>
            <person name="de Hoog S."/>
            <person name="Gorbushina A."/>
            <person name="Walker B."/>
            <person name="Young S.K."/>
            <person name="Zeng Q."/>
            <person name="Gargeya S."/>
            <person name="Fitzgerald M."/>
            <person name="Haas B."/>
            <person name="Abouelleil A."/>
            <person name="Allen A.W."/>
            <person name="Alvarado L."/>
            <person name="Arachchi H.M."/>
            <person name="Berlin A.M."/>
            <person name="Chapman S.B."/>
            <person name="Gainer-Dewar J."/>
            <person name="Goldberg J."/>
            <person name="Griggs A."/>
            <person name="Gujja S."/>
            <person name="Hansen M."/>
            <person name="Howarth C."/>
            <person name="Imamovic A."/>
            <person name="Ireland A."/>
            <person name="Larimer J."/>
            <person name="McCowan C."/>
            <person name="Murphy C."/>
            <person name="Pearson M."/>
            <person name="Poon T.W."/>
            <person name="Priest M."/>
            <person name="Roberts A."/>
            <person name="Saif S."/>
            <person name="Shea T."/>
            <person name="Sisk P."/>
            <person name="Sykes S."/>
            <person name="Wortman J."/>
            <person name="Nusbaum C."/>
            <person name="Birren B."/>
        </authorList>
    </citation>
    <scope>NUCLEOTIDE SEQUENCE [LARGE SCALE GENOMIC DNA]</scope>
    <source>
        <strain evidence="3 4">CBS 101466</strain>
    </source>
</reference>
<sequence>MNTLQWVCSRQWPWNAPYAGASLPSRSPSRPADPSFDDIATQFQAQEDEIRQLRTQLQQMTVELTAVRTRVTSLINNESRLTVELTNTRARVAELVTKDRNHISHIRGLENVNRKLGNVNASLQGAGAENARLHTTIRNERATNSRLQDSLTRENAAAASLRQNNMQLSQSNNELSRRYVAIETRHQEALFELEHLKCVEKVEIDRTEMPLVPQSFVVVLVDGDAYGWAATLFNDGHNAGALAATRLRNAVDHFVSRRPDISPGAKIIARVFVNEHGDVQRFRNFGRHLQKSMWLFKRHFTEALPLFDFFDCGQGKERADFKIKENFQLFLSNPYCHQVFLATCTDNGFARMIEPYRYHISKTKITLVSPGYVCREIETLGFNIVIWPDVFSKRTQPPEVRQIEAKRSGRQASEAAHNKRLGFDGSQAQWISALVRDLVPESEAWTTKIQNLGFQRSGNVGVRRPFRLMAKPINSLPTTSEHLERIENEHSID</sequence>
<proteinExistence type="predicted"/>
<dbReference type="Pfam" id="PF25540">
    <property type="entry name" value="DUF7923"/>
    <property type="match status" value="1"/>
</dbReference>
<name>W2SEU8_CYPE1</name>
<dbReference type="InParanoid" id="W2SEU8"/>
<feature type="domain" description="DUF7923" evidence="2">
    <location>
        <begin position="214"/>
        <end position="391"/>
    </location>
</feature>
<dbReference type="PANTHER" id="PTHR37543:SF1">
    <property type="entry name" value="CCCH ZINC FINGER DNA BINDING PROTEIN (AFU_ORTHOLOGUE AFUA_5G12760)"/>
    <property type="match status" value="1"/>
</dbReference>
<evidence type="ECO:0000313" key="3">
    <source>
        <dbReference type="EMBL" id="ETN47160.1"/>
    </source>
</evidence>
<dbReference type="InterPro" id="IPR057683">
    <property type="entry name" value="DUF7923"/>
</dbReference>
<accession>W2SEU8</accession>
<dbReference type="AlphaFoldDB" id="W2SEU8"/>
<dbReference type="RefSeq" id="XP_008711872.1">
    <property type="nucleotide sequence ID" value="XM_008713650.1"/>
</dbReference>
<dbReference type="GeneID" id="19968690"/>
<dbReference type="HOGENOM" id="CLU_568578_0_0_1"/>
<evidence type="ECO:0000259" key="2">
    <source>
        <dbReference type="Pfam" id="PF25540"/>
    </source>
</evidence>
<keyword evidence="4" id="KW-1185">Reference proteome</keyword>
<dbReference type="eggNOG" id="ENOG502TMFG">
    <property type="taxonomic scope" value="Eukaryota"/>
</dbReference>
<feature type="coiled-coil region" evidence="1">
    <location>
        <begin position="36"/>
        <end position="70"/>
    </location>
</feature>